<dbReference type="EMBL" id="JAEPRD010000178">
    <property type="protein sequence ID" value="KAG2195157.1"/>
    <property type="molecule type" value="Genomic_DNA"/>
</dbReference>
<keyword evidence="2" id="KW-1185">Reference proteome</keyword>
<comment type="caution">
    <text evidence="1">The sequence shown here is derived from an EMBL/GenBank/DDBJ whole genome shotgun (WGS) entry which is preliminary data.</text>
</comment>
<sequence>MGKIPGTTKFRAKPETPPKLLFCDICNYKTLVRHSYKVHERSQYHVQTIEERMSKKRRAQDKKRTKEIKQLNTTEERSTFIIIEPQSPDLKFFDSPIQFEHTKDDKFIQQSSQS</sequence>
<gene>
    <name evidence="1" type="ORF">INT47_006606</name>
</gene>
<reference evidence="1" key="1">
    <citation type="submission" date="2020-12" db="EMBL/GenBank/DDBJ databases">
        <title>Metabolic potential, ecology and presence of endohyphal bacteria is reflected in genomic diversity of Mucoromycotina.</title>
        <authorList>
            <person name="Muszewska A."/>
            <person name="Okrasinska A."/>
            <person name="Steczkiewicz K."/>
            <person name="Drgas O."/>
            <person name="Orlowska M."/>
            <person name="Perlinska-Lenart U."/>
            <person name="Aleksandrzak-Piekarczyk T."/>
            <person name="Szatraj K."/>
            <person name="Zielenkiewicz U."/>
            <person name="Pilsyk S."/>
            <person name="Malc E."/>
            <person name="Mieczkowski P."/>
            <person name="Kruszewska J.S."/>
            <person name="Biernat P."/>
            <person name="Pawlowska J."/>
        </authorList>
    </citation>
    <scope>NUCLEOTIDE SEQUENCE</scope>
    <source>
        <strain evidence="1">WA0000017839</strain>
    </source>
</reference>
<proteinExistence type="predicted"/>
<organism evidence="1 2">
    <name type="scientific">Mucor saturninus</name>
    <dbReference type="NCBI Taxonomy" id="64648"/>
    <lineage>
        <taxon>Eukaryota</taxon>
        <taxon>Fungi</taxon>
        <taxon>Fungi incertae sedis</taxon>
        <taxon>Mucoromycota</taxon>
        <taxon>Mucoromycotina</taxon>
        <taxon>Mucoromycetes</taxon>
        <taxon>Mucorales</taxon>
        <taxon>Mucorineae</taxon>
        <taxon>Mucoraceae</taxon>
        <taxon>Mucor</taxon>
    </lineage>
</organism>
<dbReference type="AlphaFoldDB" id="A0A8H7UV28"/>
<evidence type="ECO:0000313" key="2">
    <source>
        <dbReference type="Proteomes" id="UP000603453"/>
    </source>
</evidence>
<evidence type="ECO:0000313" key="1">
    <source>
        <dbReference type="EMBL" id="KAG2195157.1"/>
    </source>
</evidence>
<dbReference type="Proteomes" id="UP000603453">
    <property type="component" value="Unassembled WGS sequence"/>
</dbReference>
<name>A0A8H7UV28_9FUNG</name>
<protein>
    <submittedName>
        <fullName evidence="1">Uncharacterized protein</fullName>
    </submittedName>
</protein>
<accession>A0A8H7UV28</accession>